<dbReference type="Pfam" id="PF01032">
    <property type="entry name" value="FecCD"/>
    <property type="match status" value="1"/>
</dbReference>
<dbReference type="PANTHER" id="PTHR30472:SF25">
    <property type="entry name" value="ABC TRANSPORTER PERMEASE PROTEIN MJ0876-RELATED"/>
    <property type="match status" value="1"/>
</dbReference>
<dbReference type="InterPro" id="IPR037294">
    <property type="entry name" value="ABC_BtuC-like"/>
</dbReference>
<evidence type="ECO:0000256" key="3">
    <source>
        <dbReference type="ARBA" id="ARBA00022448"/>
    </source>
</evidence>
<evidence type="ECO:0000256" key="5">
    <source>
        <dbReference type="ARBA" id="ARBA00022692"/>
    </source>
</evidence>
<evidence type="ECO:0000256" key="8">
    <source>
        <dbReference type="SAM" id="Phobius"/>
    </source>
</evidence>
<dbReference type="GO" id="GO:0005886">
    <property type="term" value="C:plasma membrane"/>
    <property type="evidence" value="ECO:0007669"/>
    <property type="project" value="UniProtKB-SubCell"/>
</dbReference>
<keyword evidence="6 8" id="KW-1133">Transmembrane helix</keyword>
<protein>
    <submittedName>
        <fullName evidence="10">Hemin transport system permease protein HmuU</fullName>
    </submittedName>
</protein>
<keyword evidence="5 8" id="KW-0812">Transmembrane</keyword>
<evidence type="ECO:0000313" key="10">
    <source>
        <dbReference type="EMBL" id="CAB3930540.1"/>
    </source>
</evidence>
<dbReference type="InterPro" id="IPR000522">
    <property type="entry name" value="ABC_transptr_permease_BtuC"/>
</dbReference>
<dbReference type="AlphaFoldDB" id="A0A6S7F714"/>
<sequence>MSWRANAGRTAAPLALLLLGAALAAAALAASSSGAVRIPLGELPSLLWGQPAPGNELWRNVLIDIRLPRVLFALVAGAALAVSGASMQALFRNPLAEPGLIGISAGGALGAVGAIVLTSGGFWILAPAAFAGSLLATFCAYALGRRVPGVAGLLLAGIAINAVAGSLIGLFTFVANDAQLRDLTFWSMGSLAGANWTLLAFLGPWVLLMSLWLMGQWRVMNALLLGEREAQHLGYALKRVRAQLVLACALMIGPLVAATGGIAFVGLVVPHLVRMTLGANHRWLLPACVLGGALALVLADWLSRVAVVPAELPIGLVTSLVGGPFFLWLLARGRRHG</sequence>
<evidence type="ECO:0000256" key="7">
    <source>
        <dbReference type="ARBA" id="ARBA00023136"/>
    </source>
</evidence>
<dbReference type="GO" id="GO:0022857">
    <property type="term" value="F:transmembrane transporter activity"/>
    <property type="evidence" value="ECO:0007669"/>
    <property type="project" value="InterPro"/>
</dbReference>
<feature type="transmembrane region" description="Helical" evidence="8">
    <location>
        <begin position="244"/>
        <end position="271"/>
    </location>
</feature>
<evidence type="ECO:0000256" key="2">
    <source>
        <dbReference type="ARBA" id="ARBA00007935"/>
    </source>
</evidence>
<feature type="transmembrane region" description="Helical" evidence="8">
    <location>
        <begin position="194"/>
        <end position="214"/>
    </location>
</feature>
<name>A0A6S7F714_9BURK</name>
<feature type="transmembrane region" description="Helical" evidence="8">
    <location>
        <begin position="314"/>
        <end position="331"/>
    </location>
</feature>
<feature type="transmembrane region" description="Helical" evidence="8">
    <location>
        <begin position="70"/>
        <end position="91"/>
    </location>
</feature>
<keyword evidence="7 8" id="KW-0472">Membrane</keyword>
<dbReference type="GO" id="GO:0033214">
    <property type="term" value="P:siderophore-iron import into cell"/>
    <property type="evidence" value="ECO:0007669"/>
    <property type="project" value="TreeGrafter"/>
</dbReference>
<dbReference type="Proteomes" id="UP000494183">
    <property type="component" value="Unassembled WGS sequence"/>
</dbReference>
<comment type="similarity">
    <text evidence="2">Belongs to the binding-protein-dependent transport system permease family. FecCD subfamily.</text>
</comment>
<feature type="chain" id="PRO_5028996603" evidence="9">
    <location>
        <begin position="30"/>
        <end position="337"/>
    </location>
</feature>
<keyword evidence="11" id="KW-1185">Reference proteome</keyword>
<organism evidence="10 11">
    <name type="scientific">Achromobacter insolitus</name>
    <dbReference type="NCBI Taxonomy" id="217204"/>
    <lineage>
        <taxon>Bacteria</taxon>
        <taxon>Pseudomonadati</taxon>
        <taxon>Pseudomonadota</taxon>
        <taxon>Betaproteobacteria</taxon>
        <taxon>Burkholderiales</taxon>
        <taxon>Alcaligenaceae</taxon>
        <taxon>Achromobacter</taxon>
    </lineage>
</organism>
<keyword evidence="9" id="KW-0732">Signal</keyword>
<dbReference type="Gene3D" id="1.10.3470.10">
    <property type="entry name" value="ABC transporter involved in vitamin B12 uptake, BtuC"/>
    <property type="match status" value="1"/>
</dbReference>
<feature type="signal peptide" evidence="9">
    <location>
        <begin position="1"/>
        <end position="29"/>
    </location>
</feature>
<feature type="transmembrane region" description="Helical" evidence="8">
    <location>
        <begin position="123"/>
        <end position="143"/>
    </location>
</feature>
<dbReference type="CDD" id="cd06550">
    <property type="entry name" value="TM_ABC_iron-siderophores_like"/>
    <property type="match status" value="1"/>
</dbReference>
<comment type="subcellular location">
    <subcellularLocation>
        <location evidence="1">Cell membrane</location>
        <topology evidence="1">Multi-pass membrane protein</topology>
    </subcellularLocation>
</comment>
<keyword evidence="4" id="KW-1003">Cell membrane</keyword>
<gene>
    <name evidence="10" type="primary">hmuU_1</name>
    <name evidence="10" type="ORF">LMG6000_01594</name>
</gene>
<accession>A0A6S7F714</accession>
<feature type="transmembrane region" description="Helical" evidence="8">
    <location>
        <begin position="150"/>
        <end position="174"/>
    </location>
</feature>
<evidence type="ECO:0000256" key="6">
    <source>
        <dbReference type="ARBA" id="ARBA00022989"/>
    </source>
</evidence>
<dbReference type="FunFam" id="1.10.3470.10:FF:000001">
    <property type="entry name" value="Vitamin B12 ABC transporter permease BtuC"/>
    <property type="match status" value="1"/>
</dbReference>
<evidence type="ECO:0000256" key="9">
    <source>
        <dbReference type="SAM" id="SignalP"/>
    </source>
</evidence>
<dbReference type="SUPFAM" id="SSF81345">
    <property type="entry name" value="ABC transporter involved in vitamin B12 uptake, BtuC"/>
    <property type="match status" value="1"/>
</dbReference>
<dbReference type="EMBL" id="CADILH010000002">
    <property type="protein sequence ID" value="CAB3930540.1"/>
    <property type="molecule type" value="Genomic_DNA"/>
</dbReference>
<dbReference type="PANTHER" id="PTHR30472">
    <property type="entry name" value="FERRIC ENTEROBACTIN TRANSPORT SYSTEM PERMEASE PROTEIN"/>
    <property type="match status" value="1"/>
</dbReference>
<feature type="transmembrane region" description="Helical" evidence="8">
    <location>
        <begin position="283"/>
        <end position="302"/>
    </location>
</feature>
<evidence type="ECO:0000256" key="1">
    <source>
        <dbReference type="ARBA" id="ARBA00004651"/>
    </source>
</evidence>
<reference evidence="10 11" key="1">
    <citation type="submission" date="2020-04" db="EMBL/GenBank/DDBJ databases">
        <authorList>
            <person name="De Canck E."/>
        </authorList>
    </citation>
    <scope>NUCLEOTIDE SEQUENCE [LARGE SCALE GENOMIC DNA]</scope>
    <source>
        <strain evidence="10 11">LMG 6000</strain>
    </source>
</reference>
<evidence type="ECO:0000313" key="11">
    <source>
        <dbReference type="Proteomes" id="UP000494183"/>
    </source>
</evidence>
<proteinExistence type="inferred from homology"/>
<evidence type="ECO:0000256" key="4">
    <source>
        <dbReference type="ARBA" id="ARBA00022475"/>
    </source>
</evidence>
<feature type="transmembrane region" description="Helical" evidence="8">
    <location>
        <begin position="98"/>
        <end position="117"/>
    </location>
</feature>
<keyword evidence="3" id="KW-0813">Transport</keyword>